<dbReference type="PANTHER" id="PTHR30055:SF234">
    <property type="entry name" value="HTH-TYPE TRANSCRIPTIONAL REGULATOR BETI"/>
    <property type="match status" value="1"/>
</dbReference>
<evidence type="ECO:0000256" key="3">
    <source>
        <dbReference type="ARBA" id="ARBA00023163"/>
    </source>
</evidence>
<dbReference type="Gene3D" id="1.10.357.10">
    <property type="entry name" value="Tetracycline Repressor, domain 2"/>
    <property type="match status" value="1"/>
</dbReference>
<dbReference type="GO" id="GO:0003700">
    <property type="term" value="F:DNA-binding transcription factor activity"/>
    <property type="evidence" value="ECO:0007669"/>
    <property type="project" value="TreeGrafter"/>
</dbReference>
<dbReference type="PROSITE" id="PS50977">
    <property type="entry name" value="HTH_TETR_2"/>
    <property type="match status" value="1"/>
</dbReference>
<dbReference type="SUPFAM" id="SSF46689">
    <property type="entry name" value="Homeodomain-like"/>
    <property type="match status" value="1"/>
</dbReference>
<evidence type="ECO:0000256" key="5">
    <source>
        <dbReference type="SAM" id="MobiDB-lite"/>
    </source>
</evidence>
<evidence type="ECO:0000259" key="6">
    <source>
        <dbReference type="PROSITE" id="PS50977"/>
    </source>
</evidence>
<evidence type="ECO:0000256" key="1">
    <source>
        <dbReference type="ARBA" id="ARBA00023015"/>
    </source>
</evidence>
<dbReference type="Pfam" id="PF00440">
    <property type="entry name" value="TetR_N"/>
    <property type="match status" value="1"/>
</dbReference>
<evidence type="ECO:0000256" key="2">
    <source>
        <dbReference type="ARBA" id="ARBA00023125"/>
    </source>
</evidence>
<dbReference type="PANTHER" id="PTHR30055">
    <property type="entry name" value="HTH-TYPE TRANSCRIPTIONAL REGULATOR RUTR"/>
    <property type="match status" value="1"/>
</dbReference>
<feature type="region of interest" description="Disordered" evidence="5">
    <location>
        <begin position="26"/>
        <end position="54"/>
    </location>
</feature>
<feature type="DNA-binding region" description="H-T-H motif" evidence="4">
    <location>
        <begin position="76"/>
        <end position="95"/>
    </location>
</feature>
<dbReference type="AlphaFoldDB" id="A0A7D4U4B9"/>
<dbReference type="Gene3D" id="3.10.180.10">
    <property type="entry name" value="2,3-Dihydroxybiphenyl 1,2-Dioxygenase, domain 1"/>
    <property type="match status" value="1"/>
</dbReference>
<dbReference type="PRINTS" id="PR00455">
    <property type="entry name" value="HTHTETR"/>
</dbReference>
<dbReference type="PROSITE" id="PS51819">
    <property type="entry name" value="VOC"/>
    <property type="match status" value="1"/>
</dbReference>
<feature type="domain" description="HTH tetR-type" evidence="6">
    <location>
        <begin position="53"/>
        <end position="113"/>
    </location>
</feature>
<sequence>MSSIGLLRSWRFLDCVQHYALADGDAAPGRSPPHRTGDSVGAVTSRRVGRPKASSRETLAEAACELFLEQGYEATSIADIASRAGVSRSSFFNYFASKADILWAGLDERLSRFTQRLAAGEDAHAAASVRLEATALAEGFAPDSLALGIVHAGAMGIADELEREASLRRARIARAVADRLQRGGADRLNAEVAGAAWGGAVLAAIEAWAHDGAGRTSLARFLGRAADAADRVAADVPVGEVAQLRVVVQASAFEQTLAFYRDVVGMPQAEAYEAEGGARVAILAAGRATLEIANPAQVEFIDRVETDGDAPSDRIRLALEVDDTEAAVARLDAAGAEVEASARLTPWNSRNARLRGPAGLQLTLFQELGPV</sequence>
<keyword evidence="2 4" id="KW-0238">DNA-binding</keyword>
<dbReference type="GO" id="GO:0000976">
    <property type="term" value="F:transcription cis-regulatory region binding"/>
    <property type="evidence" value="ECO:0007669"/>
    <property type="project" value="TreeGrafter"/>
</dbReference>
<evidence type="ECO:0000259" key="7">
    <source>
        <dbReference type="PROSITE" id="PS51819"/>
    </source>
</evidence>
<dbReference type="Proteomes" id="UP000502498">
    <property type="component" value="Chromosome"/>
</dbReference>
<dbReference type="InterPro" id="IPR029068">
    <property type="entry name" value="Glyas_Bleomycin-R_OHBP_Dase"/>
</dbReference>
<keyword evidence="3" id="KW-0804">Transcription</keyword>
<dbReference type="InterPro" id="IPR050109">
    <property type="entry name" value="HTH-type_TetR-like_transc_reg"/>
</dbReference>
<evidence type="ECO:0000313" key="8">
    <source>
        <dbReference type="EMBL" id="QKJ19265.1"/>
    </source>
</evidence>
<keyword evidence="1" id="KW-0805">Transcription regulation</keyword>
<feature type="domain" description="VOC" evidence="7">
    <location>
        <begin position="242"/>
        <end position="367"/>
    </location>
</feature>
<dbReference type="InterPro" id="IPR004360">
    <property type="entry name" value="Glyas_Fos-R_dOase_dom"/>
</dbReference>
<accession>A0A7D4U4B9</accession>
<dbReference type="SUPFAM" id="SSF54593">
    <property type="entry name" value="Glyoxalase/Bleomycin resistance protein/Dihydroxybiphenyl dioxygenase"/>
    <property type="match status" value="1"/>
</dbReference>
<gene>
    <name evidence="8" type="ORF">HQM25_07715</name>
</gene>
<proteinExistence type="predicted"/>
<evidence type="ECO:0000256" key="4">
    <source>
        <dbReference type="PROSITE-ProRule" id="PRU00335"/>
    </source>
</evidence>
<evidence type="ECO:0000313" key="9">
    <source>
        <dbReference type="Proteomes" id="UP000502498"/>
    </source>
</evidence>
<dbReference type="Pfam" id="PF00903">
    <property type="entry name" value="Glyoxalase"/>
    <property type="match status" value="1"/>
</dbReference>
<organism evidence="8 9">
    <name type="scientific">Microbacterium hominis</name>
    <dbReference type="NCBI Taxonomy" id="162426"/>
    <lineage>
        <taxon>Bacteria</taxon>
        <taxon>Bacillati</taxon>
        <taxon>Actinomycetota</taxon>
        <taxon>Actinomycetes</taxon>
        <taxon>Micrococcales</taxon>
        <taxon>Microbacteriaceae</taxon>
        <taxon>Microbacterium</taxon>
    </lineage>
</organism>
<dbReference type="InterPro" id="IPR001647">
    <property type="entry name" value="HTH_TetR"/>
</dbReference>
<dbReference type="EMBL" id="CP054038">
    <property type="protein sequence ID" value="QKJ19265.1"/>
    <property type="molecule type" value="Genomic_DNA"/>
</dbReference>
<reference evidence="8 9" key="1">
    <citation type="submission" date="2020-05" db="EMBL/GenBank/DDBJ databases">
        <title>Strain PA2F3 complete genome.</title>
        <authorList>
            <person name="Kim Y.-S."/>
            <person name="Kim S.-J."/>
            <person name="Jung H.-k."/>
            <person name="Kim S.-E."/>
            <person name="Kim K.-H."/>
        </authorList>
    </citation>
    <scope>NUCLEOTIDE SEQUENCE [LARGE SCALE GENOMIC DNA]</scope>
    <source>
        <strain evidence="8 9">PA2F3</strain>
    </source>
</reference>
<name>A0A7D4U4B9_9MICO</name>
<dbReference type="InterPro" id="IPR037523">
    <property type="entry name" value="VOC_core"/>
</dbReference>
<dbReference type="InterPro" id="IPR009057">
    <property type="entry name" value="Homeodomain-like_sf"/>
</dbReference>
<protein>
    <submittedName>
        <fullName evidence="8">TetR family transcriptional regulator</fullName>
    </submittedName>
</protein>